<reference evidence="3" key="1">
    <citation type="submission" date="2016-11" db="EMBL/GenBank/DDBJ databases">
        <authorList>
            <person name="Varghese N."/>
            <person name="Submissions S."/>
        </authorList>
    </citation>
    <scope>NUCLEOTIDE SEQUENCE [LARGE SCALE GENOMIC DNA]</scope>
    <source>
        <strain evidence="3">DSM 19978</strain>
    </source>
</reference>
<evidence type="ECO:0000313" key="3">
    <source>
        <dbReference type="Proteomes" id="UP000184516"/>
    </source>
</evidence>
<gene>
    <name evidence="2" type="ORF">SAMN05443549_105117</name>
</gene>
<sequence>MKKITLSVFALVCFASVSGQARKELNFGLIGINYEIPVHKDITIAPGVGTNFDLDWLNVGVKANYYFDNLFGITNAAWDVYGGANAGYSFWIGDDNANGNANGHDDDFDIGLQAGARWFWDDKWGVYAELSGGSTSGFSPGIGITMKL</sequence>
<protein>
    <recommendedName>
        <fullName evidence="4">Outer membrane protein beta-barrel domain-containing protein</fullName>
    </recommendedName>
</protein>
<dbReference type="InterPro" id="IPR011250">
    <property type="entry name" value="OMP/PagP_B-barrel"/>
</dbReference>
<dbReference type="SUPFAM" id="SSF56925">
    <property type="entry name" value="OMPA-like"/>
    <property type="match status" value="1"/>
</dbReference>
<dbReference type="STRING" id="468056.SAMN05443549_105117"/>
<accession>A0A1M5L8A1</accession>
<feature type="signal peptide" evidence="1">
    <location>
        <begin position="1"/>
        <end position="21"/>
    </location>
</feature>
<dbReference type="Proteomes" id="UP000184516">
    <property type="component" value="Unassembled WGS sequence"/>
</dbReference>
<dbReference type="OrthoDB" id="658990at2"/>
<evidence type="ECO:0000256" key="1">
    <source>
        <dbReference type="SAM" id="SignalP"/>
    </source>
</evidence>
<dbReference type="RefSeq" id="WP_073370947.1">
    <property type="nucleotide sequence ID" value="NZ_FQWB01000005.1"/>
</dbReference>
<keyword evidence="3" id="KW-1185">Reference proteome</keyword>
<dbReference type="EMBL" id="FQWB01000005">
    <property type="protein sequence ID" value="SHG61257.1"/>
    <property type="molecule type" value="Genomic_DNA"/>
</dbReference>
<feature type="chain" id="PRO_5012702846" description="Outer membrane protein beta-barrel domain-containing protein" evidence="1">
    <location>
        <begin position="22"/>
        <end position="148"/>
    </location>
</feature>
<evidence type="ECO:0000313" key="2">
    <source>
        <dbReference type="EMBL" id="SHG61257.1"/>
    </source>
</evidence>
<proteinExistence type="predicted"/>
<dbReference type="Gene3D" id="2.40.160.20">
    <property type="match status" value="1"/>
</dbReference>
<keyword evidence="1" id="KW-0732">Signal</keyword>
<evidence type="ECO:0008006" key="4">
    <source>
        <dbReference type="Google" id="ProtNLM"/>
    </source>
</evidence>
<organism evidence="2 3">
    <name type="scientific">Flavobacterium fluvii</name>
    <dbReference type="NCBI Taxonomy" id="468056"/>
    <lineage>
        <taxon>Bacteria</taxon>
        <taxon>Pseudomonadati</taxon>
        <taxon>Bacteroidota</taxon>
        <taxon>Flavobacteriia</taxon>
        <taxon>Flavobacteriales</taxon>
        <taxon>Flavobacteriaceae</taxon>
        <taxon>Flavobacterium</taxon>
    </lineage>
</organism>
<name>A0A1M5L8A1_9FLAO</name>
<dbReference type="AlphaFoldDB" id="A0A1M5L8A1"/>